<dbReference type="OrthoDB" id="323774at2"/>
<organism evidence="2 4">
    <name type="scientific">Leptospira selangorensis</name>
    <dbReference type="NCBI Taxonomy" id="2484982"/>
    <lineage>
        <taxon>Bacteria</taxon>
        <taxon>Pseudomonadati</taxon>
        <taxon>Spirochaetota</taxon>
        <taxon>Spirochaetia</taxon>
        <taxon>Leptospirales</taxon>
        <taxon>Leptospiraceae</taxon>
        <taxon>Leptospira</taxon>
    </lineage>
</organism>
<reference evidence="3" key="1">
    <citation type="submission" date="2018-10" db="EMBL/GenBank/DDBJ databases">
        <authorList>
            <person name="Vincent A.T."/>
            <person name="Schiettekatte O."/>
            <person name="Bourhy P."/>
            <person name="Veyrier F.J."/>
            <person name="Picardeau M."/>
        </authorList>
    </citation>
    <scope>NUCLEOTIDE SEQUENCE</scope>
    <source>
        <strain evidence="3">201702406</strain>
    </source>
</reference>
<reference evidence="2 4" key="2">
    <citation type="journal article" date="2019" name="PLoS Negl. Trop. Dis.">
        <title>Revisiting the worldwide diversity of Leptospira species in the environment.</title>
        <authorList>
            <person name="Vincent A.T."/>
            <person name="Schiettekatte O."/>
            <person name="Bourhy P."/>
            <person name="Veyrier F.J."/>
            <person name="Picardeau M."/>
        </authorList>
    </citation>
    <scope>NUCLEOTIDE SEQUENCE [LARGE SCALE GENOMIC DNA]</scope>
    <source>
        <strain evidence="2 4">201702405</strain>
        <strain evidence="3">201702406</strain>
    </source>
</reference>
<evidence type="ECO:0000313" key="2">
    <source>
        <dbReference type="EMBL" id="TGM15370.1"/>
    </source>
</evidence>
<keyword evidence="5" id="KW-1185">Reference proteome</keyword>
<comment type="caution">
    <text evidence="2">The sequence shown here is derived from an EMBL/GenBank/DDBJ whole genome shotgun (WGS) entry which is preliminary data.</text>
</comment>
<keyword evidence="1" id="KW-0472">Membrane</keyword>
<evidence type="ECO:0000256" key="1">
    <source>
        <dbReference type="SAM" id="Phobius"/>
    </source>
</evidence>
<keyword evidence="1" id="KW-0812">Transmembrane</keyword>
<dbReference type="Gene3D" id="1.20.58.130">
    <property type="match status" value="1"/>
</dbReference>
<dbReference type="EMBL" id="RQGU01000113">
    <property type="protein sequence ID" value="TGM18681.1"/>
    <property type="molecule type" value="Genomic_DNA"/>
</dbReference>
<evidence type="ECO:0000313" key="5">
    <source>
        <dbReference type="Proteomes" id="UP000298057"/>
    </source>
</evidence>
<keyword evidence="1" id="KW-1133">Transmembrane helix</keyword>
<gene>
    <name evidence="2" type="ORF">EHQ81_02960</name>
    <name evidence="3" type="ORF">EHQ82_16750</name>
</gene>
<feature type="transmembrane region" description="Helical" evidence="1">
    <location>
        <begin position="120"/>
        <end position="136"/>
    </location>
</feature>
<dbReference type="EMBL" id="RQGV01000005">
    <property type="protein sequence ID" value="TGM15370.1"/>
    <property type="molecule type" value="Genomic_DNA"/>
</dbReference>
<dbReference type="SUPFAM" id="SSF47162">
    <property type="entry name" value="Apolipoprotein"/>
    <property type="match status" value="1"/>
</dbReference>
<evidence type="ECO:0000313" key="4">
    <source>
        <dbReference type="Proteomes" id="UP000297832"/>
    </source>
</evidence>
<accession>A0A4R9G8R0</accession>
<dbReference type="NCBIfam" id="NF047472">
    <property type="entry name" value="LA_3696_Nterm"/>
    <property type="match status" value="1"/>
</dbReference>
<dbReference type="Proteomes" id="UP000298057">
    <property type="component" value="Unassembled WGS sequence"/>
</dbReference>
<name>A0A4R9G8R0_9LEPT</name>
<evidence type="ECO:0000313" key="3">
    <source>
        <dbReference type="EMBL" id="TGM18681.1"/>
    </source>
</evidence>
<sequence length="138" mass="15947">MAMPMFRRIPRKLEEVLGDEGTDEFIDFINDSFSANKENVVELVSDRFEKRLSEELNALRTEVKEDIAELRLELKADIAGLRIEMTEFKMEVKEEISALRVEMKTEFAEIYKLISAQTRWMLGAIVALTGIFSIIVKL</sequence>
<dbReference type="AlphaFoldDB" id="A0A4R9G8R0"/>
<proteinExistence type="predicted"/>
<dbReference type="Proteomes" id="UP000297832">
    <property type="component" value="Unassembled WGS sequence"/>
</dbReference>
<protein>
    <submittedName>
        <fullName evidence="2">DUF1640 domain-containing protein</fullName>
    </submittedName>
</protein>